<feature type="region of interest" description="Disordered" evidence="1">
    <location>
        <begin position="624"/>
        <end position="644"/>
    </location>
</feature>
<dbReference type="Pfam" id="PF00665">
    <property type="entry name" value="rve"/>
    <property type="match status" value="1"/>
</dbReference>
<reference evidence="4" key="1">
    <citation type="submission" date="2015-05" db="EMBL/GenBank/DDBJ databases">
        <title>Draft genome sequencing of a biphenyl-degrading bacterium, Pseudomonas balearica KF707 (=NBRC110670).</title>
        <authorList>
            <person name="Kimura N."/>
            <person name="Hirose J."/>
            <person name="Watanabe T."/>
            <person name="Suenaga H."/>
            <person name="Fujihara H."/>
            <person name="Noguchi M."/>
            <person name="Hashimoto M."/>
            <person name="Shimodaira J."/>
            <person name="Tsuchikane K."/>
            <person name="Hosoyama A."/>
            <person name="Yamazoe A."/>
            <person name="Fujita N."/>
            <person name="Furukawa K."/>
        </authorList>
    </citation>
    <scope>NUCLEOTIDE SEQUENCE [LARGE SCALE GENOMIC DNA]</scope>
    <source>
        <strain evidence="4">DSM 10086 / NBRC 110670 / KF707</strain>
    </source>
</reference>
<proteinExistence type="predicted"/>
<protein>
    <submittedName>
        <fullName evidence="3">TniA putative transposase</fullName>
    </submittedName>
</protein>
<dbReference type="PROSITE" id="PS50994">
    <property type="entry name" value="INTEGRASE"/>
    <property type="match status" value="1"/>
</dbReference>
<evidence type="ECO:0000313" key="3">
    <source>
        <dbReference type="EMBL" id="BAU75487.1"/>
    </source>
</evidence>
<dbReference type="GO" id="GO:0003676">
    <property type="term" value="F:nucleic acid binding"/>
    <property type="evidence" value="ECO:0007669"/>
    <property type="project" value="InterPro"/>
</dbReference>
<dbReference type="Proteomes" id="UP000218554">
    <property type="component" value="Chromosome"/>
</dbReference>
<evidence type="ECO:0000313" key="4">
    <source>
        <dbReference type="Proteomes" id="UP000218554"/>
    </source>
</evidence>
<gene>
    <name evidence="3" type="ORF">KF707C_37990</name>
</gene>
<name>A0AAD1C3Q4_METFU</name>
<dbReference type="EMBL" id="AP014862">
    <property type="protein sequence ID" value="BAU75487.1"/>
    <property type="molecule type" value="Genomic_DNA"/>
</dbReference>
<dbReference type="SUPFAM" id="SSF53098">
    <property type="entry name" value="Ribonuclease H-like"/>
    <property type="match status" value="1"/>
</dbReference>
<feature type="domain" description="Integrase catalytic" evidence="2">
    <location>
        <begin position="255"/>
        <end position="447"/>
    </location>
</feature>
<dbReference type="KEGG" id="pfuw:KF707C_37990"/>
<feature type="region of interest" description="Disordered" evidence="1">
    <location>
        <begin position="587"/>
        <end position="612"/>
    </location>
</feature>
<dbReference type="InterPro" id="IPR012337">
    <property type="entry name" value="RNaseH-like_sf"/>
</dbReference>
<dbReference type="InterPro" id="IPR036397">
    <property type="entry name" value="RNaseH_sf"/>
</dbReference>
<dbReference type="AlphaFoldDB" id="A0AAD1C3Q4"/>
<keyword evidence="4" id="KW-1185">Reference proteome</keyword>
<reference evidence="3 4" key="2">
    <citation type="journal article" date="2017" name="Int. J. Syst. Evol. Microbiol.">
        <title>Pseudomonas furukawaii sp. nov., a polychlorinated biphenyl-degrading bacterium isolated from biphenyl-contaminated soil in Japan.</title>
        <authorList>
            <person name="Kimura N."/>
            <person name="Watanabe T."/>
            <person name="Suenaga H."/>
            <person name="Fujihara H."/>
            <person name="Futagami T."/>
            <person name="Goto M."/>
            <person name="Hanada S."/>
            <person name="Hirose J."/>
        </authorList>
    </citation>
    <scope>NUCLEOTIDE SEQUENCE [LARGE SCALE GENOMIC DNA]</scope>
    <source>
        <strain evidence="4">DSM 10086 / NBRC 110670 / KF707</strain>
    </source>
</reference>
<dbReference type="InterPro" id="IPR001584">
    <property type="entry name" value="Integrase_cat-core"/>
</dbReference>
<organism evidence="3 4">
    <name type="scientific">Metapseudomonas furukawaii</name>
    <name type="common">Pseudomonas furukawaii</name>
    <dbReference type="NCBI Taxonomy" id="1149133"/>
    <lineage>
        <taxon>Bacteria</taxon>
        <taxon>Pseudomonadati</taxon>
        <taxon>Pseudomonadota</taxon>
        <taxon>Gammaproteobacteria</taxon>
        <taxon>Pseudomonadales</taxon>
        <taxon>Pseudomonadaceae</taxon>
        <taxon>Metapseudomonas</taxon>
    </lineage>
</organism>
<sequence length="644" mass="74023">MENENTNQLDLRIGEHYHYRSQGFVIISIDGNKIQLRSLLQRKNICFQSYETLALAYRRGIFYKIQEAPLLAEVNKIIAALSTKVREQLDKRLEYVRRVLEKFEGSLPRQETTTFLAEIGKIIGDASPPGYTTIYNWVRTYLHAGENPTSLISMRVRKRKYRLTRQPEEIQEQINYNIELLYHSSTPCPVKAVIEAIEFSIEDLNSKRPISDQLQVPSRSTLRRIINEIDTFLTESHQLGHGAAIKNQRWSRVYRKLRRRLQRVECDTHVLDLIVVNEHGEVLGRPYLTIALDVYSRRVIGWDISLNPPSIEKTIRAIKMSLSSAYERNGLAEHYIVDNGAEFIAKKLQDCLRLLGAEITFCEPGEPNQKPFVERWFKTLTISLIHHMKGTTFSNILERGDYDSEKDAVFTLGQLSETFKDWLDTVYHSDFHRGLGTSPDIFWNTHTDNAFPPKRYSHEDLNRFFLSKRSALPANGRIGFQDLQWTGPAVAYLSTLKGNKDKLTLFYDPSELGTAWVCHPDTPDELFSIEAADPDYQIGLTMHMHKLIRKELQEKHSKFNYKDARNNRVRINLRLAAAKGKRARKQQARMAENGSYSPPLPLASTPSETNETFMIDPSKHLANSQVPGLSQVIGAKHDKHNGES</sequence>
<evidence type="ECO:0000259" key="2">
    <source>
        <dbReference type="PROSITE" id="PS50994"/>
    </source>
</evidence>
<evidence type="ECO:0000256" key="1">
    <source>
        <dbReference type="SAM" id="MobiDB-lite"/>
    </source>
</evidence>
<dbReference type="Gene3D" id="3.30.420.10">
    <property type="entry name" value="Ribonuclease H-like superfamily/Ribonuclease H"/>
    <property type="match status" value="1"/>
</dbReference>
<dbReference type="GO" id="GO:0015074">
    <property type="term" value="P:DNA integration"/>
    <property type="evidence" value="ECO:0007669"/>
    <property type="project" value="InterPro"/>
</dbReference>
<accession>A0AAD1C3Q4</accession>
<dbReference type="RefSeq" id="WP_003451024.1">
    <property type="nucleotide sequence ID" value="NZ_AJMR01000120.1"/>
</dbReference>